<evidence type="ECO:0000313" key="2">
    <source>
        <dbReference type="EMBL" id="WXB19201.1"/>
    </source>
</evidence>
<dbReference type="RefSeq" id="WP_394828824.1">
    <property type="nucleotide sequence ID" value="NZ_CP089984.1"/>
</dbReference>
<organism evidence="2 3">
    <name type="scientific">Pendulispora albinea</name>
    <dbReference type="NCBI Taxonomy" id="2741071"/>
    <lineage>
        <taxon>Bacteria</taxon>
        <taxon>Pseudomonadati</taxon>
        <taxon>Myxococcota</taxon>
        <taxon>Myxococcia</taxon>
        <taxon>Myxococcales</taxon>
        <taxon>Sorangiineae</taxon>
        <taxon>Pendulisporaceae</taxon>
        <taxon>Pendulispora</taxon>
    </lineage>
</organism>
<evidence type="ECO:0000256" key="1">
    <source>
        <dbReference type="SAM" id="MobiDB-lite"/>
    </source>
</evidence>
<reference evidence="2 3" key="1">
    <citation type="submission" date="2021-12" db="EMBL/GenBank/DDBJ databases">
        <title>Discovery of the Pendulisporaceae a myxobacterial family with distinct sporulation behavior and unique specialized metabolism.</title>
        <authorList>
            <person name="Garcia R."/>
            <person name="Popoff A."/>
            <person name="Bader C.D."/>
            <person name="Loehr J."/>
            <person name="Walesch S."/>
            <person name="Walt C."/>
            <person name="Boldt J."/>
            <person name="Bunk B."/>
            <person name="Haeckl F.J.F.P.J."/>
            <person name="Gunesch A.P."/>
            <person name="Birkelbach J."/>
            <person name="Nuebel U."/>
            <person name="Pietschmann T."/>
            <person name="Bach T."/>
            <person name="Mueller R."/>
        </authorList>
    </citation>
    <scope>NUCLEOTIDE SEQUENCE [LARGE SCALE GENOMIC DNA]</scope>
    <source>
        <strain evidence="2 3">MSr11954</strain>
    </source>
</reference>
<proteinExistence type="predicted"/>
<dbReference type="Proteomes" id="UP001370348">
    <property type="component" value="Chromosome"/>
</dbReference>
<feature type="compositionally biased region" description="Basic and acidic residues" evidence="1">
    <location>
        <begin position="1"/>
        <end position="13"/>
    </location>
</feature>
<name>A0ABZ2M9K4_9BACT</name>
<keyword evidence="3" id="KW-1185">Reference proteome</keyword>
<accession>A0ABZ2M9K4</accession>
<protein>
    <submittedName>
        <fullName evidence="2">Uncharacterized protein</fullName>
    </submittedName>
</protein>
<dbReference type="EMBL" id="CP089984">
    <property type="protein sequence ID" value="WXB19201.1"/>
    <property type="molecule type" value="Genomic_DNA"/>
</dbReference>
<sequence length="173" mass="18546">MPTDPNHEIREQQQKQQQEPSDGATVVRDGAVIAVLWCGMPHASDHAALARELAAIEPGARSAVLLVSTGSMGMPTEEQRVVMRALRGLTNGRDLALFAVLLAKGIAATVLRALLPRNGELKLPDGSGRSMHVYKTAEAALEAMDQSGFDSPRIRDAVLAWSAASRGRRRTVS</sequence>
<gene>
    <name evidence="2" type="ORF">LZC94_18435</name>
</gene>
<feature type="region of interest" description="Disordered" evidence="1">
    <location>
        <begin position="1"/>
        <end position="24"/>
    </location>
</feature>
<evidence type="ECO:0000313" key="3">
    <source>
        <dbReference type="Proteomes" id="UP001370348"/>
    </source>
</evidence>